<sequence length="164" mass="18524">MFNTRGQVELPTLRCDLAGSKPVKNMYELAHVASTALHPHWREERKENELLDDSSRYLSIHGLACAIYAQKRQAMARLPRLTTGNSDEMPYNPVLIALPKSFGKVLKEVKEPSTVKFLVYTHFGDLADQLNKTSKHDKHFRSIGLGMAKRNALRLAHDAGPERC</sequence>
<accession>A0A0B1TIY8</accession>
<reference evidence="1 2" key="1">
    <citation type="submission" date="2014-03" db="EMBL/GenBank/DDBJ databases">
        <title>Draft genome of the hookworm Oesophagostomum dentatum.</title>
        <authorList>
            <person name="Mitreva M."/>
        </authorList>
    </citation>
    <scope>NUCLEOTIDE SEQUENCE [LARGE SCALE GENOMIC DNA]</scope>
    <source>
        <strain evidence="1 2">OD-Hann</strain>
    </source>
</reference>
<proteinExistence type="predicted"/>
<gene>
    <name evidence="1" type="ORF">OESDEN_04672</name>
</gene>
<dbReference type="OrthoDB" id="5867989at2759"/>
<evidence type="ECO:0000313" key="1">
    <source>
        <dbReference type="EMBL" id="KHJ95385.1"/>
    </source>
</evidence>
<dbReference type="EMBL" id="KN549982">
    <property type="protein sequence ID" value="KHJ95385.1"/>
    <property type="molecule type" value="Genomic_DNA"/>
</dbReference>
<keyword evidence="2" id="KW-1185">Reference proteome</keyword>
<dbReference type="Proteomes" id="UP000053660">
    <property type="component" value="Unassembled WGS sequence"/>
</dbReference>
<name>A0A0B1TIY8_OESDE</name>
<evidence type="ECO:0000313" key="2">
    <source>
        <dbReference type="Proteomes" id="UP000053660"/>
    </source>
</evidence>
<dbReference type="AlphaFoldDB" id="A0A0B1TIY8"/>
<protein>
    <submittedName>
        <fullName evidence="1">Uncharacterized protein</fullName>
    </submittedName>
</protein>
<organism evidence="1 2">
    <name type="scientific">Oesophagostomum dentatum</name>
    <name type="common">Nodular worm</name>
    <dbReference type="NCBI Taxonomy" id="61180"/>
    <lineage>
        <taxon>Eukaryota</taxon>
        <taxon>Metazoa</taxon>
        <taxon>Ecdysozoa</taxon>
        <taxon>Nematoda</taxon>
        <taxon>Chromadorea</taxon>
        <taxon>Rhabditida</taxon>
        <taxon>Rhabditina</taxon>
        <taxon>Rhabditomorpha</taxon>
        <taxon>Strongyloidea</taxon>
        <taxon>Strongylidae</taxon>
        <taxon>Oesophagostomum</taxon>
    </lineage>
</organism>